<keyword evidence="2" id="KW-1185">Reference proteome</keyword>
<sequence length="117" mass="14103">MIRIKRLYDPAGEEDGYRILVDRLWPRGISKESARIDLWMKEIAPSADLRKWFCHDTAKWEEFTRHYTLELSEKREKLMEIKRLEREHQSVTLLYASKDTVHNQAQVLWQVLTEMAE</sequence>
<protein>
    <recommendedName>
        <fullName evidence="3">DUF488 domain-containing protein</fullName>
    </recommendedName>
</protein>
<dbReference type="AlphaFoldDB" id="A0A1G4G616"/>
<reference evidence="1 2" key="1">
    <citation type="submission" date="2016-08" db="EMBL/GenBank/DDBJ databases">
        <authorList>
            <person name="Seilhamer J.J."/>
        </authorList>
    </citation>
    <scope>NUCLEOTIDE SEQUENCE [LARGE SCALE GENOMIC DNA]</scope>
    <source>
        <strain evidence="1">ING2-E5A</strain>
    </source>
</reference>
<proteinExistence type="predicted"/>
<dbReference type="PANTHER" id="PTHR36849">
    <property type="entry name" value="CYTOPLASMIC PROTEIN-RELATED"/>
    <property type="match status" value="1"/>
</dbReference>
<name>A0A1G4G616_9BACT</name>
<accession>A0A1G4G616</accession>
<dbReference type="EMBL" id="LT608328">
    <property type="protein sequence ID" value="SCM56930.1"/>
    <property type="molecule type" value="Genomic_DNA"/>
</dbReference>
<organism evidence="1 2">
    <name type="scientific">Petrimonas mucosa</name>
    <dbReference type="NCBI Taxonomy" id="1642646"/>
    <lineage>
        <taxon>Bacteria</taxon>
        <taxon>Pseudomonadati</taxon>
        <taxon>Bacteroidota</taxon>
        <taxon>Bacteroidia</taxon>
        <taxon>Bacteroidales</taxon>
        <taxon>Dysgonomonadaceae</taxon>
        <taxon>Petrimonas</taxon>
    </lineage>
</organism>
<gene>
    <name evidence="1" type="primary">yeaO</name>
    <name evidence="1" type="ORF">ING2E5A_1107</name>
</gene>
<dbReference type="KEGG" id="pmuc:ING2E5A_1107"/>
<dbReference type="InterPro" id="IPR052552">
    <property type="entry name" value="YeaO-like"/>
</dbReference>
<dbReference type="PANTHER" id="PTHR36849:SF1">
    <property type="entry name" value="CYTOPLASMIC PROTEIN"/>
    <property type="match status" value="1"/>
</dbReference>
<evidence type="ECO:0000313" key="2">
    <source>
        <dbReference type="Proteomes" id="UP000178485"/>
    </source>
</evidence>
<dbReference type="STRING" id="1642646.ING2E5A_1107"/>
<evidence type="ECO:0008006" key="3">
    <source>
        <dbReference type="Google" id="ProtNLM"/>
    </source>
</evidence>
<dbReference type="Proteomes" id="UP000178485">
    <property type="component" value="Chromosome i"/>
</dbReference>
<dbReference type="Pfam" id="PF22752">
    <property type="entry name" value="DUF488-N3i"/>
    <property type="match status" value="1"/>
</dbReference>
<evidence type="ECO:0000313" key="1">
    <source>
        <dbReference type="EMBL" id="SCM56930.1"/>
    </source>
</evidence>